<dbReference type="SUPFAM" id="SSF46955">
    <property type="entry name" value="Putative DNA-binding domain"/>
    <property type="match status" value="1"/>
</dbReference>
<keyword evidence="6" id="KW-1185">Reference proteome</keyword>
<proteinExistence type="predicted"/>
<accession>A0A443IS44</accession>
<keyword evidence="3" id="KW-0804">Transcription</keyword>
<evidence type="ECO:0000259" key="4">
    <source>
        <dbReference type="PROSITE" id="PS50937"/>
    </source>
</evidence>
<reference evidence="5 6" key="1">
    <citation type="submission" date="2019-01" db="EMBL/GenBank/DDBJ databases">
        <title>Sinorhodobacter populi sp. nov. isolated from the symptomatic bark tissue of Populus euramericana canker.</title>
        <authorList>
            <person name="Xu G."/>
        </authorList>
    </citation>
    <scope>NUCLEOTIDE SEQUENCE [LARGE SCALE GENOMIC DNA]</scope>
    <source>
        <strain evidence="5 6">2D-5</strain>
    </source>
</reference>
<comment type="caution">
    <text evidence="5">The sequence shown here is derived from an EMBL/GenBank/DDBJ whole genome shotgun (WGS) entry which is preliminary data.</text>
</comment>
<dbReference type="Pfam" id="PF13411">
    <property type="entry name" value="MerR_1"/>
    <property type="match status" value="1"/>
</dbReference>
<evidence type="ECO:0000256" key="3">
    <source>
        <dbReference type="ARBA" id="ARBA00023163"/>
    </source>
</evidence>
<evidence type="ECO:0000256" key="2">
    <source>
        <dbReference type="ARBA" id="ARBA00023125"/>
    </source>
</evidence>
<dbReference type="PROSITE" id="PS50937">
    <property type="entry name" value="HTH_MERR_2"/>
    <property type="match status" value="1"/>
</dbReference>
<dbReference type="RefSeq" id="WP_128270002.1">
    <property type="nucleotide sequence ID" value="NZ_SAUW01000012.1"/>
</dbReference>
<dbReference type="PRINTS" id="PR00040">
    <property type="entry name" value="HTHMERR"/>
</dbReference>
<dbReference type="GO" id="GO:0003677">
    <property type="term" value="F:DNA binding"/>
    <property type="evidence" value="ECO:0007669"/>
    <property type="project" value="UniProtKB-KW"/>
</dbReference>
<feature type="domain" description="HTH merR-type" evidence="4">
    <location>
        <begin position="1"/>
        <end position="68"/>
    </location>
</feature>
<dbReference type="PANTHER" id="PTHR30204:SF94">
    <property type="entry name" value="HEAVY METAL-DEPENDENT TRANSCRIPTIONAL REGULATOR HI_0293-RELATED"/>
    <property type="match status" value="1"/>
</dbReference>
<dbReference type="InterPro" id="IPR000551">
    <property type="entry name" value="MerR-type_HTH_dom"/>
</dbReference>
<sequence length="130" mass="14430">MNIGDITQRTGIPARTLRYYEDIGLVAPARAENGYRDYSAADLDRLMLIAQARHMGFSLDECRRLAALNADPGRASREVRALAQKNLAAVQDRIARLRALETQLRALIAQCHGDDQPDCAILEELSGKRP</sequence>
<evidence type="ECO:0000313" key="6">
    <source>
        <dbReference type="Proteomes" id="UP000285710"/>
    </source>
</evidence>
<dbReference type="Gene3D" id="1.10.1660.10">
    <property type="match status" value="1"/>
</dbReference>
<dbReference type="Proteomes" id="UP000285710">
    <property type="component" value="Unassembled WGS sequence"/>
</dbReference>
<evidence type="ECO:0000313" key="5">
    <source>
        <dbReference type="EMBL" id="RWR10479.1"/>
    </source>
</evidence>
<gene>
    <name evidence="5" type="ORF">D2T33_12550</name>
</gene>
<dbReference type="InterPro" id="IPR047057">
    <property type="entry name" value="MerR_fam"/>
</dbReference>
<name>A0A443IS44_9RHOB</name>
<evidence type="ECO:0000256" key="1">
    <source>
        <dbReference type="ARBA" id="ARBA00023015"/>
    </source>
</evidence>
<dbReference type="InterPro" id="IPR009061">
    <property type="entry name" value="DNA-bd_dom_put_sf"/>
</dbReference>
<dbReference type="PANTHER" id="PTHR30204">
    <property type="entry name" value="REDOX-CYCLING DRUG-SENSING TRANSCRIPTIONAL ACTIVATOR SOXR"/>
    <property type="match status" value="1"/>
</dbReference>
<organism evidence="5 6">
    <name type="scientific">Paenirhodobacter populi</name>
    <dbReference type="NCBI Taxonomy" id="2306993"/>
    <lineage>
        <taxon>Bacteria</taxon>
        <taxon>Pseudomonadati</taxon>
        <taxon>Pseudomonadota</taxon>
        <taxon>Alphaproteobacteria</taxon>
        <taxon>Rhodobacterales</taxon>
        <taxon>Rhodobacter group</taxon>
        <taxon>Paenirhodobacter</taxon>
    </lineage>
</organism>
<keyword evidence="2" id="KW-0238">DNA-binding</keyword>
<protein>
    <submittedName>
        <fullName evidence="5">MerR family transcriptional regulator</fullName>
    </submittedName>
</protein>
<dbReference type="SMART" id="SM00422">
    <property type="entry name" value="HTH_MERR"/>
    <property type="match status" value="1"/>
</dbReference>
<dbReference type="AlphaFoldDB" id="A0A443IS44"/>
<dbReference type="EMBL" id="SAUW01000012">
    <property type="protein sequence ID" value="RWR10479.1"/>
    <property type="molecule type" value="Genomic_DNA"/>
</dbReference>
<reference evidence="5 6" key="2">
    <citation type="submission" date="2019-01" db="EMBL/GenBank/DDBJ databases">
        <authorList>
            <person name="Li Y."/>
        </authorList>
    </citation>
    <scope>NUCLEOTIDE SEQUENCE [LARGE SCALE GENOMIC DNA]</scope>
    <source>
        <strain evidence="5 6">2D-5</strain>
    </source>
</reference>
<keyword evidence="1" id="KW-0805">Transcription regulation</keyword>
<dbReference type="GO" id="GO:0003700">
    <property type="term" value="F:DNA-binding transcription factor activity"/>
    <property type="evidence" value="ECO:0007669"/>
    <property type="project" value="InterPro"/>
</dbReference>